<dbReference type="InterPro" id="IPR020845">
    <property type="entry name" value="AMP-binding_CS"/>
</dbReference>
<reference evidence="7 8" key="1">
    <citation type="submission" date="2014-03" db="EMBL/GenBank/DDBJ databases">
        <title>Draft genome sequence of the novel thermoacidophilic archaea Acidianus copahuensis ALE1 strain, isolated from Copahue volcanic area in Neuquen Argentina.</title>
        <authorList>
            <person name="Urbieta M.S."/>
            <person name="Rascovan N."/>
            <person name="Castro C."/>
            <person name="Revale S."/>
            <person name="Giaveno M.A."/>
            <person name="Vazquez M.P."/>
            <person name="Donati E.R."/>
        </authorList>
    </citation>
    <scope>NUCLEOTIDE SEQUENCE [LARGE SCALE GENOMIC DNA]</scope>
    <source>
        <strain evidence="7 8">ALE1</strain>
    </source>
</reference>
<dbReference type="InterPro" id="IPR045851">
    <property type="entry name" value="AMP-bd_C_sf"/>
</dbReference>
<dbReference type="Gene3D" id="3.40.50.12780">
    <property type="entry name" value="N-terminal domain of ligase-like"/>
    <property type="match status" value="1"/>
</dbReference>
<organism evidence="7 8">
    <name type="scientific">Candidatus Acidianus copahuensis</name>
    <dbReference type="NCBI Taxonomy" id="1160895"/>
    <lineage>
        <taxon>Archaea</taxon>
        <taxon>Thermoproteota</taxon>
        <taxon>Thermoprotei</taxon>
        <taxon>Sulfolobales</taxon>
        <taxon>Sulfolobaceae</taxon>
        <taxon>Acidianus</taxon>
    </lineage>
</organism>
<gene>
    <name evidence="7" type="ORF">CM19_04765</name>
</gene>
<dbReference type="SUPFAM" id="SSF56801">
    <property type="entry name" value="Acetyl-CoA synthetase-like"/>
    <property type="match status" value="1"/>
</dbReference>
<dbReference type="Pfam" id="PF13193">
    <property type="entry name" value="AMP-binding_C"/>
    <property type="match status" value="1"/>
</dbReference>
<evidence type="ECO:0000256" key="4">
    <source>
        <dbReference type="ARBA" id="ARBA00022840"/>
    </source>
</evidence>
<evidence type="ECO:0000313" key="7">
    <source>
        <dbReference type="EMBL" id="EZQ10047.1"/>
    </source>
</evidence>
<evidence type="ECO:0000259" key="5">
    <source>
        <dbReference type="Pfam" id="PF00501"/>
    </source>
</evidence>
<dbReference type="PANTHER" id="PTHR43605">
    <property type="entry name" value="ACYL-COENZYME A SYNTHETASE"/>
    <property type="match status" value="1"/>
</dbReference>
<keyword evidence="3" id="KW-0547">Nucleotide-binding</keyword>
<evidence type="ECO:0000259" key="6">
    <source>
        <dbReference type="Pfam" id="PF13193"/>
    </source>
</evidence>
<dbReference type="Pfam" id="PF00501">
    <property type="entry name" value="AMP-binding"/>
    <property type="match status" value="1"/>
</dbReference>
<dbReference type="InterPro" id="IPR051087">
    <property type="entry name" value="Mitochondrial_ACSM"/>
</dbReference>
<dbReference type="GO" id="GO:0016405">
    <property type="term" value="F:CoA-ligase activity"/>
    <property type="evidence" value="ECO:0007669"/>
    <property type="project" value="UniProtKB-ARBA"/>
</dbReference>
<dbReference type="GO" id="GO:0015645">
    <property type="term" value="F:fatty acid ligase activity"/>
    <property type="evidence" value="ECO:0007669"/>
    <property type="project" value="TreeGrafter"/>
</dbReference>
<dbReference type="GO" id="GO:0006637">
    <property type="term" value="P:acyl-CoA metabolic process"/>
    <property type="evidence" value="ECO:0007669"/>
    <property type="project" value="TreeGrafter"/>
</dbReference>
<keyword evidence="4" id="KW-0067">ATP-binding</keyword>
<comment type="similarity">
    <text evidence="1">Belongs to the ATP-dependent AMP-binding enzyme family.</text>
</comment>
<comment type="caution">
    <text evidence="7">The sequence shown here is derived from an EMBL/GenBank/DDBJ whole genome shotgun (WGS) entry which is preliminary data.</text>
</comment>
<dbReference type="InterPro" id="IPR042099">
    <property type="entry name" value="ANL_N_sf"/>
</dbReference>
<evidence type="ECO:0000256" key="3">
    <source>
        <dbReference type="ARBA" id="ARBA00022741"/>
    </source>
</evidence>
<protein>
    <submittedName>
        <fullName evidence="7">AMP-dependent synthetase</fullName>
    </submittedName>
</protein>
<sequence>MFDIRVFGNTYEEIKKNFIWPNDFDFVKQVNQNEGVALIFEGKQFTYQELRERSNAIEKFLKEIGVKGGDVVAGMLPQSPELVYSLLGTYKASAIFLSMSTLFGIDSIAYRVTHSNAKIIFADEDSLKEIKETGLKVITVSNGEGADYDFTSIGRETKSEYHGSKLDQPTHLFYTSGTTGQPKGVLLPRSWILGHLPAWQIAFDLAPRKGDVFITPSEWAWIGGLGDLLLPSLYYGTIVVVYSRKGRLNVNDLIDTMEENRVSGAFLVPTAIRIMKQLESEVRKRNLKIRAIMSGGEKVDPELISWVKNIMNADLNHIYGQTEVNLVICNSPVIMKVKPDFTGPECPGHRVSIVDGKGNELPPNQVGEIAVKTPDPSALLEYYRNEKATKEKIVNGWILTGDMGFMDEEGYIKFVGRKDDIIKSSAYRLSPLEIEEVIAKHPAVNQVAIVGIEDPLRGTIIAAFIVLKEGYEPNQRLEDDIKNFVKQRLAVYAYPRIIKFVKELPTTITGKIRRTDLREQLKKEIQKS</sequence>
<dbReference type="EMBL" id="JFZT01000035">
    <property type="protein sequence ID" value="EZQ10047.1"/>
    <property type="molecule type" value="Genomic_DNA"/>
</dbReference>
<dbReference type="STRING" id="1160895.CM19_04765"/>
<feature type="domain" description="AMP-dependent synthetase/ligase" evidence="5">
    <location>
        <begin position="32"/>
        <end position="374"/>
    </location>
</feature>
<feature type="domain" description="AMP-binding enzyme C-terminal" evidence="6">
    <location>
        <begin position="433"/>
        <end position="511"/>
    </location>
</feature>
<dbReference type="Gene3D" id="3.30.300.30">
    <property type="match status" value="1"/>
</dbReference>
<evidence type="ECO:0000313" key="8">
    <source>
        <dbReference type="Proteomes" id="UP000024332"/>
    </source>
</evidence>
<keyword evidence="2" id="KW-0436">Ligase</keyword>
<dbReference type="GO" id="GO:0006633">
    <property type="term" value="P:fatty acid biosynthetic process"/>
    <property type="evidence" value="ECO:0007669"/>
    <property type="project" value="TreeGrafter"/>
</dbReference>
<evidence type="ECO:0000256" key="2">
    <source>
        <dbReference type="ARBA" id="ARBA00022598"/>
    </source>
</evidence>
<dbReference type="InterPro" id="IPR000873">
    <property type="entry name" value="AMP-dep_synth/lig_dom"/>
</dbReference>
<dbReference type="GO" id="GO:0004321">
    <property type="term" value="F:fatty-acyl-CoA synthase activity"/>
    <property type="evidence" value="ECO:0007669"/>
    <property type="project" value="TreeGrafter"/>
</dbReference>
<dbReference type="OrthoDB" id="193284at2157"/>
<accession>A0A031LNU3</accession>
<dbReference type="Proteomes" id="UP000024332">
    <property type="component" value="Unassembled WGS sequence"/>
</dbReference>
<evidence type="ECO:0000256" key="1">
    <source>
        <dbReference type="ARBA" id="ARBA00006432"/>
    </source>
</evidence>
<keyword evidence="8" id="KW-1185">Reference proteome</keyword>
<dbReference type="AlphaFoldDB" id="A0A031LNU3"/>
<dbReference type="RefSeq" id="WP_048099244.1">
    <property type="nucleotide sequence ID" value="NZ_JFZT01000035.1"/>
</dbReference>
<proteinExistence type="inferred from homology"/>
<dbReference type="PANTHER" id="PTHR43605:SF10">
    <property type="entry name" value="ACYL-COA SYNTHETASE MEDIUM CHAIN FAMILY MEMBER 3"/>
    <property type="match status" value="1"/>
</dbReference>
<dbReference type="InterPro" id="IPR025110">
    <property type="entry name" value="AMP-bd_C"/>
</dbReference>
<name>A0A031LNU3_9CREN</name>
<dbReference type="PROSITE" id="PS00455">
    <property type="entry name" value="AMP_BINDING"/>
    <property type="match status" value="1"/>
</dbReference>
<dbReference type="GO" id="GO:0005524">
    <property type="term" value="F:ATP binding"/>
    <property type="evidence" value="ECO:0007669"/>
    <property type="project" value="UniProtKB-KW"/>
</dbReference>